<evidence type="ECO:0000256" key="3">
    <source>
        <dbReference type="ARBA" id="ARBA00023315"/>
    </source>
</evidence>
<evidence type="ECO:0000259" key="5">
    <source>
        <dbReference type="PROSITE" id="PS52004"/>
    </source>
</evidence>
<evidence type="ECO:0000256" key="4">
    <source>
        <dbReference type="RuleBase" id="RU003694"/>
    </source>
</evidence>
<dbReference type="RefSeq" id="WP_117983719.1">
    <property type="nucleotide sequence ID" value="NZ_QRQO01000019.1"/>
</dbReference>
<dbReference type="EMBL" id="QSOE01000188">
    <property type="protein sequence ID" value="RGI76495.1"/>
    <property type="molecule type" value="Genomic_DNA"/>
</dbReference>
<dbReference type="InterPro" id="IPR016039">
    <property type="entry name" value="Thiolase-like"/>
</dbReference>
<dbReference type="PANTHER" id="PTHR11712">
    <property type="entry name" value="POLYKETIDE SYNTHASE-RELATED"/>
    <property type="match status" value="1"/>
</dbReference>
<gene>
    <name evidence="7" type="ORF">DWZ29_08035</name>
    <name evidence="6" type="ORF">DXD91_15290</name>
</gene>
<evidence type="ECO:0000313" key="7">
    <source>
        <dbReference type="EMBL" id="RHN13209.1"/>
    </source>
</evidence>
<dbReference type="Pfam" id="PF02801">
    <property type="entry name" value="Ketoacyl-synt_C"/>
    <property type="match status" value="1"/>
</dbReference>
<organism evidence="6 8">
    <name type="scientific">Anaerobutyricum hallii</name>
    <dbReference type="NCBI Taxonomy" id="39488"/>
    <lineage>
        <taxon>Bacteria</taxon>
        <taxon>Bacillati</taxon>
        <taxon>Bacillota</taxon>
        <taxon>Clostridia</taxon>
        <taxon>Lachnospirales</taxon>
        <taxon>Lachnospiraceae</taxon>
        <taxon>Anaerobutyricum</taxon>
    </lineage>
</organism>
<evidence type="ECO:0000313" key="9">
    <source>
        <dbReference type="Proteomes" id="UP000283700"/>
    </source>
</evidence>
<reference evidence="8 9" key="1">
    <citation type="submission" date="2018-08" db="EMBL/GenBank/DDBJ databases">
        <title>A genome reference for cultivated species of the human gut microbiota.</title>
        <authorList>
            <person name="Zou Y."/>
            <person name="Xue W."/>
            <person name="Luo G."/>
        </authorList>
    </citation>
    <scope>NUCLEOTIDE SEQUENCE [LARGE SCALE GENOMIC DNA]</scope>
    <source>
        <strain evidence="7 9">AF31-17AC</strain>
        <strain evidence="6 8">TM10-1AC</strain>
    </source>
</reference>
<accession>A0A374MZ13</accession>
<dbReference type="InterPro" id="IPR014030">
    <property type="entry name" value="Ketoacyl_synth_N"/>
</dbReference>
<dbReference type="Proteomes" id="UP000262524">
    <property type="component" value="Unassembled WGS sequence"/>
</dbReference>
<dbReference type="Pfam" id="PF00109">
    <property type="entry name" value="ketoacyl-synt"/>
    <property type="match status" value="1"/>
</dbReference>
<dbReference type="Proteomes" id="UP000283700">
    <property type="component" value="Unassembled WGS sequence"/>
</dbReference>
<dbReference type="InterPro" id="IPR020841">
    <property type="entry name" value="PKS_Beta-ketoAc_synthase_dom"/>
</dbReference>
<dbReference type="Gene3D" id="3.40.47.10">
    <property type="match status" value="2"/>
</dbReference>
<comment type="caution">
    <text evidence="6">The sequence shown here is derived from an EMBL/GenBank/DDBJ whole genome shotgun (WGS) entry which is preliminary data.</text>
</comment>
<dbReference type="EMBL" id="QRQO01000019">
    <property type="protein sequence ID" value="RHN13209.1"/>
    <property type="molecule type" value="Genomic_DNA"/>
</dbReference>
<name>A0A374MZ13_9FIRM</name>
<comment type="similarity">
    <text evidence="1 4">Belongs to the thiolase-like superfamily. Beta-ketoacyl-ACP synthases family.</text>
</comment>
<dbReference type="SMART" id="SM00825">
    <property type="entry name" value="PKS_KS"/>
    <property type="match status" value="1"/>
</dbReference>
<sequence length="412" mass="46002">MNRRRVVITGLGVISPSGNDVETFWESLKQGKSSIGPITKFDTSDFDVKIAGEVKNFDIKKYGFPFMLTRQLDEFTHYAMAATKMALDDSMINLEMVDRTRMGVFAGNCLGGVGFGEKELYNLYREGWQCVSPYQSISWFYTAPQGQISIFYKLKGYSKTFVADRISSDVALGYAYQSIMLNRLDTCLVCGTEAGVFPYGMSLFSSSDVLSKKRDACYCPYDLKRNGMILGEGAGTLVIEELEHALKRNAPIYGEILSFSNNCDGVHHKEKNKNGKKYKEVIESCIRKANISYDEIDYINLDGAALWEDDVIETNVLKEIWGKEIGTVFLSCPKSMFGNTFGAAGALDAIINCLAIKNNTVPPTINYEDQDSNCDLNYTPNKALHRNINTVLQIARGRGGINSAMLLREFKE</sequence>
<dbReference type="InterPro" id="IPR014031">
    <property type="entry name" value="Ketoacyl_synth_C"/>
</dbReference>
<keyword evidence="2 4" id="KW-0808">Transferase</keyword>
<proteinExistence type="inferred from homology"/>
<keyword evidence="3" id="KW-0012">Acyltransferase</keyword>
<dbReference type="AlphaFoldDB" id="A0A374MZ13"/>
<dbReference type="GO" id="GO:0006633">
    <property type="term" value="P:fatty acid biosynthetic process"/>
    <property type="evidence" value="ECO:0007669"/>
    <property type="project" value="TreeGrafter"/>
</dbReference>
<evidence type="ECO:0000313" key="8">
    <source>
        <dbReference type="Proteomes" id="UP000262524"/>
    </source>
</evidence>
<evidence type="ECO:0000256" key="1">
    <source>
        <dbReference type="ARBA" id="ARBA00008467"/>
    </source>
</evidence>
<dbReference type="SUPFAM" id="SSF53901">
    <property type="entry name" value="Thiolase-like"/>
    <property type="match status" value="2"/>
</dbReference>
<dbReference type="GO" id="GO:0004315">
    <property type="term" value="F:3-oxoacyl-[acyl-carrier-protein] synthase activity"/>
    <property type="evidence" value="ECO:0007669"/>
    <property type="project" value="TreeGrafter"/>
</dbReference>
<dbReference type="PROSITE" id="PS52004">
    <property type="entry name" value="KS3_2"/>
    <property type="match status" value="1"/>
</dbReference>
<protein>
    <submittedName>
        <fullName evidence="6">Beta-ketoacyl-[acyl-carrier-protein] synthase family protein</fullName>
    </submittedName>
</protein>
<dbReference type="InterPro" id="IPR000794">
    <property type="entry name" value="Beta-ketoacyl_synthase"/>
</dbReference>
<dbReference type="CDD" id="cd00834">
    <property type="entry name" value="KAS_I_II"/>
    <property type="match status" value="1"/>
</dbReference>
<evidence type="ECO:0000313" key="6">
    <source>
        <dbReference type="EMBL" id="RGI76495.1"/>
    </source>
</evidence>
<dbReference type="PANTHER" id="PTHR11712:SF322">
    <property type="entry name" value="POLYKETIDE BETA-KETOACYL SYNTHASE 2-RELATED"/>
    <property type="match status" value="1"/>
</dbReference>
<feature type="domain" description="Ketosynthase family 3 (KS3)" evidence="5">
    <location>
        <begin position="3"/>
        <end position="409"/>
    </location>
</feature>
<evidence type="ECO:0000256" key="2">
    <source>
        <dbReference type="ARBA" id="ARBA00022679"/>
    </source>
</evidence>